<evidence type="ECO:0000256" key="7">
    <source>
        <dbReference type="ARBA" id="ARBA00023180"/>
    </source>
</evidence>
<comment type="subcellular location">
    <subcellularLocation>
        <location evidence="1">Membrane</location>
        <topology evidence="1">Single-pass membrane protein</topology>
    </subcellularLocation>
</comment>
<dbReference type="PANTHER" id="PTHR33365">
    <property type="entry name" value="YALI0B05434P"/>
    <property type="match status" value="1"/>
</dbReference>
<dbReference type="PANTHER" id="PTHR33365:SF4">
    <property type="entry name" value="CYCLOCHLOROTINE BIOSYNTHESIS PROTEIN O"/>
    <property type="match status" value="1"/>
</dbReference>
<feature type="compositionally biased region" description="Basic and acidic residues" evidence="9">
    <location>
        <begin position="260"/>
        <end position="270"/>
    </location>
</feature>
<feature type="transmembrane region" description="Helical" evidence="10">
    <location>
        <begin position="65"/>
        <end position="85"/>
    </location>
</feature>
<keyword evidence="5" id="KW-0843">Virulence</keyword>
<accession>A0AAE0MIB9</accession>
<evidence type="ECO:0000256" key="6">
    <source>
        <dbReference type="ARBA" id="ARBA00023136"/>
    </source>
</evidence>
<comment type="caution">
    <text evidence="11">The sequence shown here is derived from an EMBL/GenBank/DDBJ whole genome shotgun (WGS) entry which is preliminary data.</text>
</comment>
<evidence type="ECO:0000256" key="5">
    <source>
        <dbReference type="ARBA" id="ARBA00023026"/>
    </source>
</evidence>
<protein>
    <submittedName>
        <fullName evidence="11">Uncharacterized protein</fullName>
    </submittedName>
</protein>
<keyword evidence="7" id="KW-0325">Glycoprotein</keyword>
<proteinExistence type="inferred from homology"/>
<keyword evidence="3 10" id="KW-0812">Transmembrane</keyword>
<organism evidence="11 12">
    <name type="scientific">Cercophora scortea</name>
    <dbReference type="NCBI Taxonomy" id="314031"/>
    <lineage>
        <taxon>Eukaryota</taxon>
        <taxon>Fungi</taxon>
        <taxon>Dikarya</taxon>
        <taxon>Ascomycota</taxon>
        <taxon>Pezizomycotina</taxon>
        <taxon>Sordariomycetes</taxon>
        <taxon>Sordariomycetidae</taxon>
        <taxon>Sordariales</taxon>
        <taxon>Lasiosphaeriaceae</taxon>
        <taxon>Cercophora</taxon>
    </lineage>
</organism>
<dbReference type="GO" id="GO:0016020">
    <property type="term" value="C:membrane"/>
    <property type="evidence" value="ECO:0007669"/>
    <property type="project" value="UniProtKB-SubCell"/>
</dbReference>
<dbReference type="GO" id="GO:0043386">
    <property type="term" value="P:mycotoxin biosynthetic process"/>
    <property type="evidence" value="ECO:0007669"/>
    <property type="project" value="InterPro"/>
</dbReference>
<evidence type="ECO:0000256" key="1">
    <source>
        <dbReference type="ARBA" id="ARBA00004167"/>
    </source>
</evidence>
<evidence type="ECO:0000256" key="8">
    <source>
        <dbReference type="ARBA" id="ARBA00035112"/>
    </source>
</evidence>
<dbReference type="InterPro" id="IPR021765">
    <property type="entry name" value="UstYa-like"/>
</dbReference>
<evidence type="ECO:0000313" key="11">
    <source>
        <dbReference type="EMBL" id="KAK3333557.1"/>
    </source>
</evidence>
<evidence type="ECO:0000256" key="4">
    <source>
        <dbReference type="ARBA" id="ARBA00022989"/>
    </source>
</evidence>
<feature type="region of interest" description="Disordered" evidence="9">
    <location>
        <begin position="250"/>
        <end position="270"/>
    </location>
</feature>
<reference evidence="11" key="2">
    <citation type="submission" date="2023-06" db="EMBL/GenBank/DDBJ databases">
        <authorList>
            <consortium name="Lawrence Berkeley National Laboratory"/>
            <person name="Haridas S."/>
            <person name="Hensen N."/>
            <person name="Bonometti L."/>
            <person name="Westerberg I."/>
            <person name="Brannstrom I.O."/>
            <person name="Guillou S."/>
            <person name="Cros-Aarteil S."/>
            <person name="Calhoun S."/>
            <person name="Kuo A."/>
            <person name="Mondo S."/>
            <person name="Pangilinan J."/>
            <person name="Riley R."/>
            <person name="Labutti K."/>
            <person name="Andreopoulos B."/>
            <person name="Lipzen A."/>
            <person name="Chen C."/>
            <person name="Yanf M."/>
            <person name="Daum C."/>
            <person name="Ng V."/>
            <person name="Clum A."/>
            <person name="Steindorff A."/>
            <person name="Ohm R."/>
            <person name="Martin F."/>
            <person name="Silar P."/>
            <person name="Natvig D."/>
            <person name="Lalanne C."/>
            <person name="Gautier V."/>
            <person name="Ament-Velasquez S.L."/>
            <person name="Kruys A."/>
            <person name="Hutchinson M.I."/>
            <person name="Powell A.J."/>
            <person name="Barry K."/>
            <person name="Miller A.N."/>
            <person name="Grigoriev I.V."/>
            <person name="Debuchy R."/>
            <person name="Gladieux P."/>
            <person name="Thoren M.H."/>
            <person name="Johannesson H."/>
        </authorList>
    </citation>
    <scope>NUCLEOTIDE SEQUENCE</scope>
    <source>
        <strain evidence="11">SMH4131-1</strain>
    </source>
</reference>
<dbReference type="Pfam" id="PF11807">
    <property type="entry name" value="UstYa"/>
    <property type="match status" value="1"/>
</dbReference>
<comment type="similarity">
    <text evidence="8">Belongs to the ustYa family.</text>
</comment>
<dbReference type="EMBL" id="JAUEPO010000002">
    <property type="protein sequence ID" value="KAK3333557.1"/>
    <property type="molecule type" value="Genomic_DNA"/>
</dbReference>
<dbReference type="AlphaFoldDB" id="A0AAE0MIB9"/>
<keyword evidence="6 10" id="KW-0472">Membrane</keyword>
<evidence type="ECO:0000256" key="10">
    <source>
        <dbReference type="SAM" id="Phobius"/>
    </source>
</evidence>
<keyword evidence="4 10" id="KW-1133">Transmembrane helix</keyword>
<evidence type="ECO:0000256" key="3">
    <source>
        <dbReference type="ARBA" id="ARBA00022692"/>
    </source>
</evidence>
<comment type="pathway">
    <text evidence="2">Mycotoxin biosynthesis.</text>
</comment>
<evidence type="ECO:0000313" key="12">
    <source>
        <dbReference type="Proteomes" id="UP001286456"/>
    </source>
</evidence>
<evidence type="ECO:0000256" key="9">
    <source>
        <dbReference type="SAM" id="MobiDB-lite"/>
    </source>
</evidence>
<evidence type="ECO:0000256" key="2">
    <source>
        <dbReference type="ARBA" id="ARBA00004685"/>
    </source>
</evidence>
<name>A0AAE0MIB9_9PEZI</name>
<gene>
    <name evidence="11" type="ORF">B0T19DRAFT_474226</name>
</gene>
<keyword evidence="12" id="KW-1185">Reference proteome</keyword>
<sequence>MPTSTLSTNATYRYTAAEMESDSEKDEHRFPGALNSEPRRCRGWLRFRRVSTPQQQKSCPSWWTIAPWVLSALFASVSLVLFVLLSSDASGRRYGSYEAGFGTDIVTPSHIPLEHIRFKGSPLFSLSSNGTELGYLPPVDASARWPENMDLFGPPSEEVDANWERLIGRRYFSVSEEEAVRAWGEERYRFVDRVEGGYTAGLDMFHTLHCLNGIRMALHPEYYHDKHVHRPFHILGGEGAVVENAGVEDADSDAVNSGGGKDHGGVGHGL</sequence>
<dbReference type="Proteomes" id="UP001286456">
    <property type="component" value="Unassembled WGS sequence"/>
</dbReference>
<reference evidence="11" key="1">
    <citation type="journal article" date="2023" name="Mol. Phylogenet. Evol.">
        <title>Genome-scale phylogeny and comparative genomics of the fungal order Sordariales.</title>
        <authorList>
            <person name="Hensen N."/>
            <person name="Bonometti L."/>
            <person name="Westerberg I."/>
            <person name="Brannstrom I.O."/>
            <person name="Guillou S."/>
            <person name="Cros-Aarteil S."/>
            <person name="Calhoun S."/>
            <person name="Haridas S."/>
            <person name="Kuo A."/>
            <person name="Mondo S."/>
            <person name="Pangilinan J."/>
            <person name="Riley R."/>
            <person name="LaButti K."/>
            <person name="Andreopoulos B."/>
            <person name="Lipzen A."/>
            <person name="Chen C."/>
            <person name="Yan M."/>
            <person name="Daum C."/>
            <person name="Ng V."/>
            <person name="Clum A."/>
            <person name="Steindorff A."/>
            <person name="Ohm R.A."/>
            <person name="Martin F."/>
            <person name="Silar P."/>
            <person name="Natvig D.O."/>
            <person name="Lalanne C."/>
            <person name="Gautier V."/>
            <person name="Ament-Velasquez S.L."/>
            <person name="Kruys A."/>
            <person name="Hutchinson M.I."/>
            <person name="Powell A.J."/>
            <person name="Barry K."/>
            <person name="Miller A.N."/>
            <person name="Grigoriev I.V."/>
            <person name="Debuchy R."/>
            <person name="Gladieux P."/>
            <person name="Hiltunen Thoren M."/>
            <person name="Johannesson H."/>
        </authorList>
    </citation>
    <scope>NUCLEOTIDE SEQUENCE</scope>
    <source>
        <strain evidence="11">SMH4131-1</strain>
    </source>
</reference>